<protein>
    <submittedName>
        <fullName evidence="2">Uncharacterized protein</fullName>
    </submittedName>
</protein>
<evidence type="ECO:0000313" key="3">
    <source>
        <dbReference type="Proteomes" id="UP000179524"/>
    </source>
</evidence>
<keyword evidence="1" id="KW-0472">Membrane</keyword>
<organism evidence="2 3">
    <name type="scientific">Anaerobacillus alkalilacustris</name>
    <dbReference type="NCBI Taxonomy" id="393763"/>
    <lineage>
        <taxon>Bacteria</taxon>
        <taxon>Bacillati</taxon>
        <taxon>Bacillota</taxon>
        <taxon>Bacilli</taxon>
        <taxon>Bacillales</taxon>
        <taxon>Bacillaceae</taxon>
        <taxon>Anaerobacillus</taxon>
    </lineage>
</organism>
<proteinExistence type="predicted"/>
<keyword evidence="1" id="KW-0812">Transmembrane</keyword>
<comment type="caution">
    <text evidence="2">The sequence shown here is derived from an EMBL/GenBank/DDBJ whole genome shotgun (WGS) entry which is preliminary data.</text>
</comment>
<sequence>MKTMLLFLLFFTLSLIVALIFDLLLGLSIHSFFRNIVITFMVMDLPEYLLFFSLFILVIIKPLTNIVKKIKN</sequence>
<feature type="transmembrane region" description="Helical" evidence="1">
    <location>
        <begin position="36"/>
        <end position="60"/>
    </location>
</feature>
<evidence type="ECO:0000256" key="1">
    <source>
        <dbReference type="SAM" id="Phobius"/>
    </source>
</evidence>
<dbReference type="EMBL" id="MLQR01000001">
    <property type="protein sequence ID" value="OIJ17621.1"/>
    <property type="molecule type" value="Genomic_DNA"/>
</dbReference>
<name>A0A1S2LYR6_9BACI</name>
<dbReference type="Proteomes" id="UP000179524">
    <property type="component" value="Unassembled WGS sequence"/>
</dbReference>
<dbReference type="AlphaFoldDB" id="A0A1S2LYR6"/>
<accession>A0A1S2LYR6</accession>
<keyword evidence="3" id="KW-1185">Reference proteome</keyword>
<keyword evidence="1" id="KW-1133">Transmembrane helix</keyword>
<dbReference type="Pfam" id="PF26310">
    <property type="entry name" value="YczF"/>
    <property type="match status" value="1"/>
</dbReference>
<evidence type="ECO:0000313" key="2">
    <source>
        <dbReference type="EMBL" id="OIJ17621.1"/>
    </source>
</evidence>
<reference evidence="2 3" key="1">
    <citation type="submission" date="2016-10" db="EMBL/GenBank/DDBJ databases">
        <title>Draft genome sequences of four alkaliphilic bacteria belonging to the Anaerobacillus genus.</title>
        <authorList>
            <person name="Bassil N.M."/>
            <person name="Lloyd J.R."/>
        </authorList>
    </citation>
    <scope>NUCLEOTIDE SEQUENCE [LARGE SCALE GENOMIC DNA]</scope>
    <source>
        <strain evidence="2 3">DSM 18345</strain>
    </source>
</reference>
<dbReference type="InterPro" id="IPR058725">
    <property type="entry name" value="YczF"/>
</dbReference>
<gene>
    <name evidence="2" type="ORF">BKP37_03990</name>
</gene>